<protein>
    <submittedName>
        <fullName evidence="1">Uncharacterized protein</fullName>
    </submittedName>
</protein>
<dbReference type="RefSeq" id="WP_131888864.1">
    <property type="nucleotide sequence ID" value="NZ_SMKU01000002.1"/>
</dbReference>
<dbReference type="Gene3D" id="1.10.260.40">
    <property type="entry name" value="lambda repressor-like DNA-binding domains"/>
    <property type="match status" value="1"/>
</dbReference>
<dbReference type="OrthoDB" id="3539637at2"/>
<gene>
    <name evidence="1" type="ORF">E1298_01310</name>
</gene>
<comment type="caution">
    <text evidence="1">The sequence shown here is derived from an EMBL/GenBank/DDBJ whole genome shotgun (WGS) entry which is preliminary data.</text>
</comment>
<dbReference type="Proteomes" id="UP000294513">
    <property type="component" value="Unassembled WGS sequence"/>
</dbReference>
<keyword evidence="2" id="KW-1185">Reference proteome</keyword>
<accession>A0A4R5CJV0</accession>
<dbReference type="EMBL" id="SMKU01000002">
    <property type="protein sequence ID" value="TDD97702.1"/>
    <property type="molecule type" value="Genomic_DNA"/>
</dbReference>
<name>A0A4R5CJV0_9ACTN</name>
<dbReference type="SUPFAM" id="SSF47413">
    <property type="entry name" value="lambda repressor-like DNA-binding domains"/>
    <property type="match status" value="1"/>
</dbReference>
<sequence length="160" mass="18090">MTFLEDADEAAWTRLGRLLAARRAELSPKFRSRRLFAEFAGINHRVLYDIESARRRNFSPNTLTAIEHACSWKPGSIARILEGGDPVENTVILGPVRAIDDDPVSPVEIPAEVDLFAIPRWERHLWLAPDLSRKERRLLINLIRAERLSAEQDDPPTGSG</sequence>
<dbReference type="GO" id="GO:0003677">
    <property type="term" value="F:DNA binding"/>
    <property type="evidence" value="ECO:0007669"/>
    <property type="project" value="InterPro"/>
</dbReference>
<proteinExistence type="predicted"/>
<organism evidence="1 2">
    <name type="scientific">Actinomadura rubrisoli</name>
    <dbReference type="NCBI Taxonomy" id="2530368"/>
    <lineage>
        <taxon>Bacteria</taxon>
        <taxon>Bacillati</taxon>
        <taxon>Actinomycetota</taxon>
        <taxon>Actinomycetes</taxon>
        <taxon>Streptosporangiales</taxon>
        <taxon>Thermomonosporaceae</taxon>
        <taxon>Actinomadura</taxon>
    </lineage>
</organism>
<evidence type="ECO:0000313" key="1">
    <source>
        <dbReference type="EMBL" id="TDD97702.1"/>
    </source>
</evidence>
<reference evidence="1 2" key="1">
    <citation type="submission" date="2019-03" db="EMBL/GenBank/DDBJ databases">
        <title>Draft genome sequences of novel Actinobacteria.</title>
        <authorList>
            <person name="Sahin N."/>
            <person name="Ay H."/>
            <person name="Saygin H."/>
        </authorList>
    </citation>
    <scope>NUCLEOTIDE SEQUENCE [LARGE SCALE GENOMIC DNA]</scope>
    <source>
        <strain evidence="1 2">H3C3</strain>
    </source>
</reference>
<evidence type="ECO:0000313" key="2">
    <source>
        <dbReference type="Proteomes" id="UP000294513"/>
    </source>
</evidence>
<dbReference type="AlphaFoldDB" id="A0A4R5CJV0"/>
<dbReference type="InterPro" id="IPR010982">
    <property type="entry name" value="Lambda_DNA-bd_dom_sf"/>
</dbReference>